<dbReference type="RefSeq" id="XP_017317541.2">
    <property type="nucleotide sequence ID" value="XM_017462052.3"/>
</dbReference>
<evidence type="ECO:0000313" key="3">
    <source>
        <dbReference type="RefSeq" id="XP_017317541.2"/>
    </source>
</evidence>
<dbReference type="AlphaFoldDB" id="A0A2D0QI53"/>
<proteinExistence type="predicted"/>
<keyword evidence="1" id="KW-0812">Transmembrane</keyword>
<keyword evidence="1" id="KW-1133">Transmembrane helix</keyword>
<reference evidence="2" key="1">
    <citation type="journal article" date="2016" name="Nat. Commun.">
        <title>The channel catfish genome sequence provides insights into the evolution of scale formation in teleosts.</title>
        <authorList>
            <person name="Liu Z."/>
            <person name="Liu S."/>
            <person name="Yao J."/>
            <person name="Bao L."/>
            <person name="Zhang J."/>
            <person name="Li Y."/>
            <person name="Jiang C."/>
            <person name="Sun L."/>
            <person name="Wang R."/>
            <person name="Zhang Y."/>
            <person name="Zhou T."/>
            <person name="Zeng Q."/>
            <person name="Fu Q."/>
            <person name="Gao S."/>
            <person name="Li N."/>
            <person name="Koren S."/>
            <person name="Jiang Y."/>
            <person name="Zimin A."/>
            <person name="Xu P."/>
            <person name="Phillippy A.M."/>
            <person name="Geng X."/>
            <person name="Song L."/>
            <person name="Sun F."/>
            <person name="Li C."/>
            <person name="Wang X."/>
            <person name="Chen A."/>
            <person name="Jin Y."/>
            <person name="Yuan Z."/>
            <person name="Yang Y."/>
            <person name="Tan S."/>
            <person name="Peatman E."/>
            <person name="Lu J."/>
            <person name="Qin Z."/>
            <person name="Dunham R."/>
            <person name="Li Z."/>
            <person name="Sonstegard T."/>
            <person name="Feng J."/>
            <person name="Danzmann R.G."/>
            <person name="Schroeder S."/>
            <person name="Scheffler B."/>
            <person name="Duke M.V."/>
            <person name="Ballard L."/>
            <person name="Kucuktas H."/>
            <person name="Kaltenboeck L."/>
            <person name="Liu H."/>
            <person name="Armbruster J."/>
            <person name="Xie Y."/>
            <person name="Kirby M.L."/>
            <person name="Tian Y."/>
            <person name="Flanagan M.E."/>
            <person name="Mu W."/>
            <person name="Waldbieser G.C."/>
        </authorList>
    </citation>
    <scope>NUCLEOTIDE SEQUENCE [LARGE SCALE GENOMIC DNA]</scope>
    <source>
        <strain evidence="2">SDA103</strain>
    </source>
</reference>
<dbReference type="Proteomes" id="UP000221080">
    <property type="component" value="Chromosome 3"/>
</dbReference>
<keyword evidence="1" id="KW-0472">Membrane</keyword>
<dbReference type="OrthoDB" id="8941791at2759"/>
<dbReference type="GeneID" id="108261164"/>
<gene>
    <name evidence="3" type="primary">LOC108261164</name>
</gene>
<name>A0A2D0QI53_ICTPU</name>
<reference evidence="3" key="2">
    <citation type="submission" date="2025-08" db="UniProtKB">
        <authorList>
            <consortium name="RefSeq"/>
        </authorList>
    </citation>
    <scope>IDENTIFICATION</scope>
    <source>
        <tissue evidence="3">Blood</tissue>
    </source>
</reference>
<feature type="transmembrane region" description="Helical" evidence="1">
    <location>
        <begin position="413"/>
        <end position="446"/>
    </location>
</feature>
<evidence type="ECO:0000256" key="1">
    <source>
        <dbReference type="SAM" id="Phobius"/>
    </source>
</evidence>
<keyword evidence="2" id="KW-1185">Reference proteome</keyword>
<evidence type="ECO:0000313" key="2">
    <source>
        <dbReference type="Proteomes" id="UP000221080"/>
    </source>
</evidence>
<accession>A0A2D0QI53</accession>
<protein>
    <submittedName>
        <fullName evidence="3">Uncharacterized protein LOC108261164</fullName>
    </submittedName>
</protein>
<sequence>MVTQTVQWNVLISHRKTDSLSFLLQLNTLLNDAGAEPFEPQSSFFTSSGKQVNGDMEYYFQDGDTKTPVAFKNELTPVSGSAVVQTRIVFNSSSPVPSESLVLSAIQTLLSAQLTNLSDSVKVLNFTYEKISNTSYAVNFTFSISNISMSKNPNFRNDTYTQVENIINNALNTLLNDDAVEPFKPQSSFFTSSANQVNGDMEYYFQDGDTKTPAAFLDDLKPVLGNALIRIRLVFKNLTRVPSEADVLNAANALLDPKIRRARAIDRQTLSDPVSIQNVIYEKIGNNSYIISFAFKISNVTISKDLQLRNATYDLIQNTINSLLNTILNVKDAPAFVFPQANYTFNGTAIEANSEYIFVEGETKWTPSGFLSAILSISGLSTLTTPAAQTNPPVLRPTVQAHSNTTTTGGNSAWILGIIIPCSIIIILIPCWILLCCLLCGCCAGLRRRYNRRRSYNVQYTTRNGLF</sequence>
<dbReference type="KEGG" id="ipu:108261164"/>
<organism evidence="2 3">
    <name type="scientific">Ictalurus punctatus</name>
    <name type="common">Channel catfish</name>
    <name type="synonym">Silurus punctatus</name>
    <dbReference type="NCBI Taxonomy" id="7998"/>
    <lineage>
        <taxon>Eukaryota</taxon>
        <taxon>Metazoa</taxon>
        <taxon>Chordata</taxon>
        <taxon>Craniata</taxon>
        <taxon>Vertebrata</taxon>
        <taxon>Euteleostomi</taxon>
        <taxon>Actinopterygii</taxon>
        <taxon>Neopterygii</taxon>
        <taxon>Teleostei</taxon>
        <taxon>Ostariophysi</taxon>
        <taxon>Siluriformes</taxon>
        <taxon>Ictaluridae</taxon>
        <taxon>Ictalurus</taxon>
    </lineage>
</organism>